<organism evidence="1">
    <name type="scientific">Arundo donax</name>
    <name type="common">Giant reed</name>
    <name type="synonym">Donax arundinaceus</name>
    <dbReference type="NCBI Taxonomy" id="35708"/>
    <lineage>
        <taxon>Eukaryota</taxon>
        <taxon>Viridiplantae</taxon>
        <taxon>Streptophyta</taxon>
        <taxon>Embryophyta</taxon>
        <taxon>Tracheophyta</taxon>
        <taxon>Spermatophyta</taxon>
        <taxon>Magnoliopsida</taxon>
        <taxon>Liliopsida</taxon>
        <taxon>Poales</taxon>
        <taxon>Poaceae</taxon>
        <taxon>PACMAD clade</taxon>
        <taxon>Arundinoideae</taxon>
        <taxon>Arundineae</taxon>
        <taxon>Arundo</taxon>
    </lineage>
</organism>
<reference evidence="1" key="1">
    <citation type="submission" date="2014-09" db="EMBL/GenBank/DDBJ databases">
        <authorList>
            <person name="Magalhaes I.L.F."/>
            <person name="Oliveira U."/>
            <person name="Santos F.R."/>
            <person name="Vidigal T.H.D.A."/>
            <person name="Brescovit A.D."/>
            <person name="Santos A.J."/>
        </authorList>
    </citation>
    <scope>NUCLEOTIDE SEQUENCE</scope>
    <source>
        <tissue evidence="1">Shoot tissue taken approximately 20 cm above the soil surface</tissue>
    </source>
</reference>
<sequence length="98" mass="11269">MAFLYRFLYCIGEITVHVSHHELPQADMAFPRPVHVSHHELPQARNNPSHQFPEGTMELVNAYMYKALGSDWDLVLHCFQISCWSKVKPYGISASPRS</sequence>
<proteinExistence type="predicted"/>
<evidence type="ECO:0000313" key="1">
    <source>
        <dbReference type="EMBL" id="JAD99763.1"/>
    </source>
</evidence>
<name>A0A0A9EL81_ARUDO</name>
<dbReference type="EMBL" id="GBRH01198132">
    <property type="protein sequence ID" value="JAD99763.1"/>
    <property type="molecule type" value="Transcribed_RNA"/>
</dbReference>
<protein>
    <submittedName>
        <fullName evidence="1">Uncharacterized protein</fullName>
    </submittedName>
</protein>
<accession>A0A0A9EL81</accession>
<reference evidence="1" key="2">
    <citation type="journal article" date="2015" name="Data Brief">
        <title>Shoot transcriptome of the giant reed, Arundo donax.</title>
        <authorList>
            <person name="Barrero R.A."/>
            <person name="Guerrero F.D."/>
            <person name="Moolhuijzen P."/>
            <person name="Goolsby J.A."/>
            <person name="Tidwell J."/>
            <person name="Bellgard S.E."/>
            <person name="Bellgard M.I."/>
        </authorList>
    </citation>
    <scope>NUCLEOTIDE SEQUENCE</scope>
    <source>
        <tissue evidence="1">Shoot tissue taken approximately 20 cm above the soil surface</tissue>
    </source>
</reference>
<dbReference type="AlphaFoldDB" id="A0A0A9EL81"/>